<keyword evidence="3" id="KW-1185">Reference proteome</keyword>
<dbReference type="PANTHER" id="PTHR11895">
    <property type="entry name" value="TRANSAMIDASE"/>
    <property type="match status" value="1"/>
</dbReference>
<evidence type="ECO:0000259" key="1">
    <source>
        <dbReference type="Pfam" id="PF01425"/>
    </source>
</evidence>
<dbReference type="InterPro" id="IPR023631">
    <property type="entry name" value="Amidase_dom"/>
</dbReference>
<gene>
    <name evidence="2" type="ORF">V6255_10930</name>
</gene>
<organism evidence="2 3">
    <name type="scientific">Psychromonas arctica</name>
    <dbReference type="NCBI Taxonomy" id="168275"/>
    <lineage>
        <taxon>Bacteria</taxon>
        <taxon>Pseudomonadati</taxon>
        <taxon>Pseudomonadota</taxon>
        <taxon>Gammaproteobacteria</taxon>
        <taxon>Alteromonadales</taxon>
        <taxon>Psychromonadaceae</taxon>
        <taxon>Psychromonas</taxon>
    </lineage>
</organism>
<dbReference type="InterPro" id="IPR020556">
    <property type="entry name" value="Amidase_CS"/>
</dbReference>
<dbReference type="InterPro" id="IPR000120">
    <property type="entry name" value="Amidase"/>
</dbReference>
<evidence type="ECO:0000313" key="3">
    <source>
        <dbReference type="Proteomes" id="UP001366060"/>
    </source>
</evidence>
<comment type="caution">
    <text evidence="2">The sequence shown here is derived from an EMBL/GenBank/DDBJ whole genome shotgun (WGS) entry which is preliminary data.</text>
</comment>
<dbReference type="Proteomes" id="UP001366060">
    <property type="component" value="Unassembled WGS sequence"/>
</dbReference>
<feature type="domain" description="Amidase" evidence="1">
    <location>
        <begin position="25"/>
        <end position="439"/>
    </location>
</feature>
<dbReference type="Gene3D" id="3.90.1300.10">
    <property type="entry name" value="Amidase signature (AS) domain"/>
    <property type="match status" value="1"/>
</dbReference>
<dbReference type="InterPro" id="IPR036928">
    <property type="entry name" value="AS_sf"/>
</dbReference>
<proteinExistence type="predicted"/>
<dbReference type="Pfam" id="PF01425">
    <property type="entry name" value="Amidase"/>
    <property type="match status" value="1"/>
</dbReference>
<dbReference type="SUPFAM" id="SSF75304">
    <property type="entry name" value="Amidase signature (AS) enzymes"/>
    <property type="match status" value="1"/>
</dbReference>
<dbReference type="PROSITE" id="PS00571">
    <property type="entry name" value="AMIDASES"/>
    <property type="match status" value="1"/>
</dbReference>
<evidence type="ECO:0000313" key="2">
    <source>
        <dbReference type="EMBL" id="MEL0659652.1"/>
    </source>
</evidence>
<dbReference type="RefSeq" id="WP_341628189.1">
    <property type="nucleotide sequence ID" value="NZ_JBAKBA010000023.1"/>
</dbReference>
<protein>
    <submittedName>
        <fullName evidence="2">Amidase</fullName>
    </submittedName>
</protein>
<sequence length="454" mass="48329">MLKNNKNLTEQCADLASGKETSVSLTMKALDKAEEYSYLNAFVVLDREKSLDQAVASDKRRANGNCLSPIDGVPIAVKDNYLTKDYPTTACSGALPLEPSGQDATIIANLREAGVVIFGKTNMDEWAFSPTNVNSNIGPVLNPHNTNHVTGGSSGGSAAAIASGIVSAGLGSDTGGSIRMPAAACGIYGFKPSYGRASRHGVLPLSWSLDAPGPLASSLKDIELLLPYFLGEDSKDLSTVSSAKFEVVEHNEAINVIHLTGEGLERSDEIDTAVKRALEASSAVVKEAGLSHVDNYYEAWEAIIFSEAASYHQPLLKKNPGGFSSGLRAKLEAGSQLSALDVLQAQRLRSQLMHTFACELGDWDIIVTPTLPVTAPTLNEEEQEFGGKKVHAHKSMLWFCVLGNMTGYPCVTIPIGLSKSGLPIGMMLMGKPNEDEKLLAIAIKLESALKKHSV</sequence>
<reference evidence="2 3" key="1">
    <citation type="submission" date="2024-02" db="EMBL/GenBank/DDBJ databases">
        <title>Bacteria isolated from the canopy kelp, Nereocystis luetkeana.</title>
        <authorList>
            <person name="Pfister C.A."/>
            <person name="Younker I.T."/>
            <person name="Light S.H."/>
        </authorList>
    </citation>
    <scope>NUCLEOTIDE SEQUENCE [LARGE SCALE GENOMIC DNA]</scope>
    <source>
        <strain evidence="2 3">TI.2.07</strain>
    </source>
</reference>
<name>A0ABU9HCN3_9GAMM</name>
<accession>A0ABU9HCN3</accession>
<dbReference type="EMBL" id="JBAKBA010000023">
    <property type="protein sequence ID" value="MEL0659652.1"/>
    <property type="molecule type" value="Genomic_DNA"/>
</dbReference>
<dbReference type="PANTHER" id="PTHR11895:SF67">
    <property type="entry name" value="AMIDASE DOMAIN-CONTAINING PROTEIN"/>
    <property type="match status" value="1"/>
</dbReference>